<gene>
    <name evidence="1" type="ORF">AN640_02330</name>
</gene>
<keyword evidence="1" id="KW-0645">Protease</keyword>
<keyword evidence="2" id="KW-1185">Reference proteome</keyword>
<protein>
    <submittedName>
        <fullName evidence="1">Spore protease YyaC</fullName>
    </submittedName>
</protein>
<evidence type="ECO:0000313" key="2">
    <source>
        <dbReference type="Proteomes" id="UP000188637"/>
    </source>
</evidence>
<reference evidence="1" key="1">
    <citation type="submission" date="2016-08" db="EMBL/GenBank/DDBJ databases">
        <authorList>
            <person name="Ngugi D.K."/>
            <person name="Miyake S."/>
            <person name="Stingl U."/>
        </authorList>
    </citation>
    <scope>NUCLEOTIDE SEQUENCE</scope>
    <source>
        <strain evidence="1">SCG-D08WGA-EpuloA1</strain>
    </source>
</reference>
<accession>A0ACC8X9L4</accession>
<proteinExistence type="predicted"/>
<keyword evidence="1" id="KW-0378">Hydrolase</keyword>
<dbReference type="Proteomes" id="UP000188637">
    <property type="component" value="Unassembled WGS sequence"/>
</dbReference>
<dbReference type="EMBL" id="LJHD01000283">
    <property type="protein sequence ID" value="ONI38718.1"/>
    <property type="molecule type" value="Genomic_DNA"/>
</dbReference>
<evidence type="ECO:0000313" key="1">
    <source>
        <dbReference type="EMBL" id="ONI38718.1"/>
    </source>
</evidence>
<comment type="caution">
    <text evidence="1">The sequence shown here is derived from an EMBL/GenBank/DDBJ whole genome shotgun (WGS) entry which is preliminary data.</text>
</comment>
<organism evidence="1 2">
    <name type="scientific">Candidatus Epulonipiscium fishelsonii</name>
    <dbReference type="NCBI Taxonomy" id="77094"/>
    <lineage>
        <taxon>Bacteria</taxon>
        <taxon>Bacillati</taxon>
        <taxon>Bacillota</taxon>
        <taxon>Clostridia</taxon>
        <taxon>Lachnospirales</taxon>
        <taxon>Lachnospiraceae</taxon>
        <taxon>Candidatus Epulonipiscium</taxon>
    </lineage>
</organism>
<name>A0ACC8X9L4_9FIRM</name>
<sequence length="217" mass="24153">MLKNGLLKHPAYIDAYAPHNFRDFCCTLSYYLDLYLPMYQNELVLVCIGSDRLMGDSLGPLIGYKLMNIQHANLKVYGTLDNPVHAKNLKDTLDHINAEHPSALIISIDACLGNKENIGCVVIKEGSIKPGIGVDKDLPPVGHLHILGIVNLSSRIKSNSINKINEPVSLSGLIHLDILQKTRLSLVMKMADLISAGIRHCNWLYNYKNKLQQNSQL</sequence>